<dbReference type="AlphaFoldDB" id="A0A062UFA4"/>
<name>A0A062UFA4_9PROT</name>
<comment type="caution">
    <text evidence="1">The sequence shown here is derived from an EMBL/GenBank/DDBJ whole genome shotgun (WGS) entry which is preliminary data.</text>
</comment>
<keyword evidence="2" id="KW-1185">Reference proteome</keyword>
<sequence length="36" mass="3685">MAGIAKKFLFCVAAFSVGIVWGLIAEAAETGVLPGF</sequence>
<organism evidence="1 2">
    <name type="scientific">Hyphomonas beringensis</name>
    <dbReference type="NCBI Taxonomy" id="1280946"/>
    <lineage>
        <taxon>Bacteria</taxon>
        <taxon>Pseudomonadati</taxon>
        <taxon>Pseudomonadota</taxon>
        <taxon>Alphaproteobacteria</taxon>
        <taxon>Hyphomonadales</taxon>
        <taxon>Hyphomonadaceae</taxon>
        <taxon>Hyphomonas</taxon>
    </lineage>
</organism>
<evidence type="ECO:0000313" key="2">
    <source>
        <dbReference type="Proteomes" id="UP000027037"/>
    </source>
</evidence>
<proteinExistence type="predicted"/>
<evidence type="ECO:0000313" key="1">
    <source>
        <dbReference type="EMBL" id="KCZ57007.1"/>
    </source>
</evidence>
<reference evidence="1 2" key="1">
    <citation type="journal article" date="2014" name="Antonie Van Leeuwenhoek">
        <title>Hyphomonas beringensis sp. nov. and Hyphomonas chukchiensis sp. nov., isolated from surface seawater of the Bering Sea and Chukchi Sea.</title>
        <authorList>
            <person name="Li C."/>
            <person name="Lai Q."/>
            <person name="Li G."/>
            <person name="Dong C."/>
            <person name="Wang J."/>
            <person name="Liao Y."/>
            <person name="Shao Z."/>
        </authorList>
    </citation>
    <scope>NUCLEOTIDE SEQUENCE [LARGE SCALE GENOMIC DNA]</scope>
    <source>
        <strain evidence="1 2">25B14_1</strain>
    </source>
</reference>
<dbReference type="PATRIC" id="fig|1280946.3.peg.320"/>
<protein>
    <submittedName>
        <fullName evidence="1">Uncharacterized protein</fullName>
    </submittedName>
</protein>
<gene>
    <name evidence="1" type="ORF">HY29_07635</name>
</gene>
<dbReference type="Proteomes" id="UP000027037">
    <property type="component" value="Unassembled WGS sequence"/>
</dbReference>
<dbReference type="STRING" id="1280946.HY29_07635"/>
<dbReference type="EMBL" id="AWFF01000002">
    <property type="protein sequence ID" value="KCZ57007.1"/>
    <property type="molecule type" value="Genomic_DNA"/>
</dbReference>
<accession>A0A062UFA4</accession>